<reference evidence="2" key="1">
    <citation type="journal article" date="2013" name="Science">
        <title>Comparative analysis of bat genomes provides insight into the evolution of flight and immunity.</title>
        <authorList>
            <person name="Zhang G."/>
            <person name="Cowled C."/>
            <person name="Shi Z."/>
            <person name="Huang Z."/>
            <person name="Bishop-Lilly K.A."/>
            <person name="Fang X."/>
            <person name="Wynne J.W."/>
            <person name="Xiong Z."/>
            <person name="Baker M.L."/>
            <person name="Zhao W."/>
            <person name="Tachedjian M."/>
            <person name="Zhu Y."/>
            <person name="Zhou P."/>
            <person name="Jiang X."/>
            <person name="Ng J."/>
            <person name="Yang L."/>
            <person name="Wu L."/>
            <person name="Xiao J."/>
            <person name="Feng Y."/>
            <person name="Chen Y."/>
            <person name="Sun X."/>
            <person name="Zhang Y."/>
            <person name="Marsh G.A."/>
            <person name="Crameri G."/>
            <person name="Broder C.C."/>
            <person name="Frey K.G."/>
            <person name="Wang L.F."/>
            <person name="Wang J."/>
        </authorList>
    </citation>
    <scope>NUCLEOTIDE SEQUENCE [LARGE SCALE GENOMIC DNA]</scope>
</reference>
<proteinExistence type="predicted"/>
<dbReference type="EMBL" id="KB099074">
    <property type="protein sequence ID" value="ELK38311.1"/>
    <property type="molecule type" value="Genomic_DNA"/>
</dbReference>
<organism evidence="1 2">
    <name type="scientific">Myotis davidii</name>
    <name type="common">David's myotis</name>
    <dbReference type="NCBI Taxonomy" id="225400"/>
    <lineage>
        <taxon>Eukaryota</taxon>
        <taxon>Metazoa</taxon>
        <taxon>Chordata</taxon>
        <taxon>Craniata</taxon>
        <taxon>Vertebrata</taxon>
        <taxon>Euteleostomi</taxon>
        <taxon>Mammalia</taxon>
        <taxon>Eutheria</taxon>
        <taxon>Laurasiatheria</taxon>
        <taxon>Chiroptera</taxon>
        <taxon>Yangochiroptera</taxon>
        <taxon>Vespertilionidae</taxon>
        <taxon>Myotis</taxon>
    </lineage>
</organism>
<evidence type="ECO:0000313" key="2">
    <source>
        <dbReference type="Proteomes" id="UP000010556"/>
    </source>
</evidence>
<gene>
    <name evidence="1" type="ORF">MDA_GLEAN10010176</name>
</gene>
<dbReference type="AlphaFoldDB" id="L5MIV7"/>
<dbReference type="Proteomes" id="UP000010556">
    <property type="component" value="Unassembled WGS sequence"/>
</dbReference>
<sequence>MIPEARPTVATHPALAFANITVDAGPRDSAVGVAVGLGKHLRPRFLPSCRRTPRLVLTLWVSHGSGLPALRPGSLERTALTS</sequence>
<name>L5MIV7_MYODS</name>
<evidence type="ECO:0000313" key="1">
    <source>
        <dbReference type="EMBL" id="ELK38311.1"/>
    </source>
</evidence>
<keyword evidence="2" id="KW-1185">Reference proteome</keyword>
<accession>L5MIV7</accession>
<protein>
    <submittedName>
        <fullName evidence="1">Uncharacterized protein</fullName>
    </submittedName>
</protein>